<dbReference type="GO" id="GO:0043709">
    <property type="term" value="P:cell adhesion involved in single-species biofilm formation"/>
    <property type="evidence" value="ECO:0007669"/>
    <property type="project" value="TreeGrafter"/>
</dbReference>
<evidence type="ECO:0000256" key="2">
    <source>
        <dbReference type="ARBA" id="ARBA00012528"/>
    </source>
</evidence>
<dbReference type="GO" id="GO:0052621">
    <property type="term" value="F:diguanylate cyclase activity"/>
    <property type="evidence" value="ECO:0007669"/>
    <property type="project" value="UniProtKB-EC"/>
</dbReference>
<protein>
    <recommendedName>
        <fullName evidence="2">diguanylate cyclase</fullName>
        <ecNumber evidence="2">2.7.7.65</ecNumber>
    </recommendedName>
</protein>
<dbReference type="AlphaFoldDB" id="A0A1B9NWF4"/>
<dbReference type="InterPro" id="IPR011990">
    <property type="entry name" value="TPR-like_helical_dom_sf"/>
</dbReference>
<evidence type="ECO:0000313" key="5">
    <source>
        <dbReference type="EMBL" id="OCH19531.1"/>
    </source>
</evidence>
<dbReference type="InterPro" id="IPR000160">
    <property type="entry name" value="GGDEF_dom"/>
</dbReference>
<gene>
    <name evidence="5" type="ORF">A6E04_16015</name>
</gene>
<evidence type="ECO:0000256" key="3">
    <source>
        <dbReference type="ARBA" id="ARBA00034247"/>
    </source>
</evidence>
<dbReference type="EMBL" id="MAJU01000015">
    <property type="protein sequence ID" value="OCH19531.1"/>
    <property type="molecule type" value="Genomic_DNA"/>
</dbReference>
<dbReference type="InterPro" id="IPR029787">
    <property type="entry name" value="Nucleotide_cyclase"/>
</dbReference>
<dbReference type="RefSeq" id="WP_065611706.1">
    <property type="nucleotide sequence ID" value="NZ_CAWMPN010000015.1"/>
</dbReference>
<evidence type="ECO:0000256" key="1">
    <source>
        <dbReference type="ARBA" id="ARBA00001946"/>
    </source>
</evidence>
<dbReference type="InterPro" id="IPR043128">
    <property type="entry name" value="Rev_trsase/Diguanyl_cyclase"/>
</dbReference>
<dbReference type="InterPro" id="IPR050469">
    <property type="entry name" value="Diguanylate_Cyclase"/>
</dbReference>
<dbReference type="PANTHER" id="PTHR45138">
    <property type="entry name" value="REGULATORY COMPONENTS OF SENSORY TRANSDUCTION SYSTEM"/>
    <property type="match status" value="1"/>
</dbReference>
<dbReference type="Pfam" id="PF00990">
    <property type="entry name" value="GGDEF"/>
    <property type="match status" value="1"/>
</dbReference>
<dbReference type="Gene3D" id="1.25.40.10">
    <property type="entry name" value="Tetratricopeptide repeat domain"/>
    <property type="match status" value="1"/>
</dbReference>
<feature type="domain" description="GGDEF" evidence="4">
    <location>
        <begin position="398"/>
        <end position="528"/>
    </location>
</feature>
<dbReference type="GO" id="GO:0005886">
    <property type="term" value="C:plasma membrane"/>
    <property type="evidence" value="ECO:0007669"/>
    <property type="project" value="TreeGrafter"/>
</dbReference>
<reference evidence="5 6" key="1">
    <citation type="submission" date="2016-06" db="EMBL/GenBank/DDBJ databases">
        <authorList>
            <person name="Kjaerup R.B."/>
            <person name="Dalgaard T.S."/>
            <person name="Juul-Madsen H.R."/>
        </authorList>
    </citation>
    <scope>NUCLEOTIDE SEQUENCE [LARGE SCALE GENOMIC DNA]</scope>
    <source>
        <strain evidence="5 6">1S159</strain>
    </source>
</reference>
<dbReference type="FunFam" id="3.30.70.270:FF:000001">
    <property type="entry name" value="Diguanylate cyclase domain protein"/>
    <property type="match status" value="1"/>
</dbReference>
<dbReference type="GO" id="GO:1902201">
    <property type="term" value="P:negative regulation of bacterial-type flagellum-dependent cell motility"/>
    <property type="evidence" value="ECO:0007669"/>
    <property type="project" value="TreeGrafter"/>
</dbReference>
<dbReference type="CDD" id="cd01949">
    <property type="entry name" value="GGDEF"/>
    <property type="match status" value="1"/>
</dbReference>
<evidence type="ECO:0000313" key="6">
    <source>
        <dbReference type="Proteomes" id="UP000093523"/>
    </source>
</evidence>
<comment type="caution">
    <text evidence="5">The sequence shown here is derived from an EMBL/GenBank/DDBJ whole genome shotgun (WGS) entry which is preliminary data.</text>
</comment>
<dbReference type="Gene3D" id="3.30.70.270">
    <property type="match status" value="1"/>
</dbReference>
<accession>A0A1B9NWF4</accession>
<dbReference type="SUPFAM" id="SSF48452">
    <property type="entry name" value="TPR-like"/>
    <property type="match status" value="1"/>
</dbReference>
<dbReference type="OrthoDB" id="6191081at2"/>
<dbReference type="Proteomes" id="UP000093523">
    <property type="component" value="Unassembled WGS sequence"/>
</dbReference>
<dbReference type="SMART" id="SM00267">
    <property type="entry name" value="GGDEF"/>
    <property type="match status" value="1"/>
</dbReference>
<dbReference type="EC" id="2.7.7.65" evidence="2"/>
<comment type="cofactor">
    <cofactor evidence="1">
        <name>Mg(2+)</name>
        <dbReference type="ChEBI" id="CHEBI:18420"/>
    </cofactor>
</comment>
<dbReference type="SUPFAM" id="SSF55073">
    <property type="entry name" value="Nucleotide cyclase"/>
    <property type="match status" value="1"/>
</dbReference>
<dbReference type="PANTHER" id="PTHR45138:SF9">
    <property type="entry name" value="DIGUANYLATE CYCLASE DGCM-RELATED"/>
    <property type="match status" value="1"/>
</dbReference>
<proteinExistence type="predicted"/>
<dbReference type="STRING" id="688.A6E04_16015"/>
<name>A0A1B9NWF4_ALILO</name>
<organism evidence="5 6">
    <name type="scientific">Aliivibrio logei</name>
    <name type="common">Vibrio logei</name>
    <dbReference type="NCBI Taxonomy" id="688"/>
    <lineage>
        <taxon>Bacteria</taxon>
        <taxon>Pseudomonadati</taxon>
        <taxon>Pseudomonadota</taxon>
        <taxon>Gammaproteobacteria</taxon>
        <taxon>Vibrionales</taxon>
        <taxon>Vibrionaceae</taxon>
        <taxon>Aliivibrio</taxon>
    </lineage>
</organism>
<dbReference type="NCBIfam" id="TIGR00254">
    <property type="entry name" value="GGDEF"/>
    <property type="match status" value="1"/>
</dbReference>
<comment type="catalytic activity">
    <reaction evidence="3">
        <text>2 GTP = 3',3'-c-di-GMP + 2 diphosphate</text>
        <dbReference type="Rhea" id="RHEA:24898"/>
        <dbReference type="ChEBI" id="CHEBI:33019"/>
        <dbReference type="ChEBI" id="CHEBI:37565"/>
        <dbReference type="ChEBI" id="CHEBI:58805"/>
        <dbReference type="EC" id="2.7.7.65"/>
    </reaction>
</comment>
<evidence type="ECO:0000259" key="4">
    <source>
        <dbReference type="PROSITE" id="PS50887"/>
    </source>
</evidence>
<dbReference type="PROSITE" id="PS50887">
    <property type="entry name" value="GGDEF"/>
    <property type="match status" value="1"/>
</dbReference>
<sequence length="528" mass="60860">MDTFLDRIQEQGIDLSVLSHSQSLVLWYHILEHMAESNEEKAYALFMCSEYEVKADLTEKSICHLQRALTLLVLPTHIDLILQIYSSLSYRHIDFGNYQNALSTLDNLSKIAVEHGKSEFYIQSILGIGNLCSIYGDHLKALRYYQKLESLSHIIESHNLALRYRLYMIACLLELNRLSKANKLLKECLVIQYLVDDPQLAPQVALYSAKLLRLKNKPQLALDQLISFKKECKYAKISFPWLNKLFAIEAANCLIQLQRGEMAEVIINHQIRRTSKYSNGYYIRQLLDIKSNALASYGNFSDALACEKKAQKLAVDIIHSFPINKLGGHALRRLFHLELQLRLSISESENIELKKVSVQQKNKVEKLQKDVQHDSLTKLYNRRWFESTFIKKIIPTIKNYQLLIIDIDDFKSINDEYSHLTGDVVLKRLGRVLQKNLDNSHYALRYGGEEFLLIIPSNDLEVGRHIAEQCRELIANVNWKHILNDRSITVSIGLAINTNSEPCKSTFLRADKALYKAKRSGKNKVCIY</sequence>